<evidence type="ECO:0000313" key="3">
    <source>
        <dbReference type="Proteomes" id="UP000325315"/>
    </source>
</evidence>
<dbReference type="InterPro" id="IPR000477">
    <property type="entry name" value="RT_dom"/>
</dbReference>
<reference evidence="3" key="1">
    <citation type="journal article" date="2019" name="Plant Biotechnol. J.">
        <title>Genome sequencing of the Australian wild diploid species Gossypium australe highlights disease resistance and delayed gland morphogenesis.</title>
        <authorList>
            <person name="Cai Y."/>
            <person name="Cai X."/>
            <person name="Wang Q."/>
            <person name="Wang P."/>
            <person name="Zhang Y."/>
            <person name="Cai C."/>
            <person name="Xu Y."/>
            <person name="Wang K."/>
            <person name="Zhou Z."/>
            <person name="Wang C."/>
            <person name="Geng S."/>
            <person name="Li B."/>
            <person name="Dong Q."/>
            <person name="Hou Y."/>
            <person name="Wang H."/>
            <person name="Ai P."/>
            <person name="Liu Z."/>
            <person name="Yi F."/>
            <person name="Sun M."/>
            <person name="An G."/>
            <person name="Cheng J."/>
            <person name="Zhang Y."/>
            <person name="Shi Q."/>
            <person name="Xie Y."/>
            <person name="Shi X."/>
            <person name="Chang Y."/>
            <person name="Huang F."/>
            <person name="Chen Y."/>
            <person name="Hong S."/>
            <person name="Mi L."/>
            <person name="Sun Q."/>
            <person name="Zhang L."/>
            <person name="Zhou B."/>
            <person name="Peng R."/>
            <person name="Zhang X."/>
            <person name="Liu F."/>
        </authorList>
    </citation>
    <scope>NUCLEOTIDE SEQUENCE [LARGE SCALE GENOMIC DNA]</scope>
    <source>
        <strain evidence="3">cv. PA1801</strain>
    </source>
</reference>
<keyword evidence="2" id="KW-0548">Nucleotidyltransferase</keyword>
<dbReference type="AlphaFoldDB" id="A0A5B6W446"/>
<dbReference type="PANTHER" id="PTHR46890:SF48">
    <property type="entry name" value="RNA-DIRECTED DNA POLYMERASE"/>
    <property type="match status" value="1"/>
</dbReference>
<dbReference type="Proteomes" id="UP000325315">
    <property type="component" value="Unassembled WGS sequence"/>
</dbReference>
<dbReference type="PANTHER" id="PTHR46890">
    <property type="entry name" value="NON-LTR RETROLELEMENT REVERSE TRANSCRIPTASE-LIKE PROTEIN-RELATED"/>
    <property type="match status" value="1"/>
</dbReference>
<evidence type="ECO:0000313" key="2">
    <source>
        <dbReference type="EMBL" id="KAA3476013.1"/>
    </source>
</evidence>
<dbReference type="InterPro" id="IPR043502">
    <property type="entry name" value="DNA/RNA_pol_sf"/>
</dbReference>
<dbReference type="EMBL" id="SMMG02000005">
    <property type="protein sequence ID" value="KAA3476013.1"/>
    <property type="molecule type" value="Genomic_DNA"/>
</dbReference>
<organism evidence="2 3">
    <name type="scientific">Gossypium australe</name>
    <dbReference type="NCBI Taxonomy" id="47621"/>
    <lineage>
        <taxon>Eukaryota</taxon>
        <taxon>Viridiplantae</taxon>
        <taxon>Streptophyta</taxon>
        <taxon>Embryophyta</taxon>
        <taxon>Tracheophyta</taxon>
        <taxon>Spermatophyta</taxon>
        <taxon>Magnoliopsida</taxon>
        <taxon>eudicotyledons</taxon>
        <taxon>Gunneridae</taxon>
        <taxon>Pentapetalae</taxon>
        <taxon>rosids</taxon>
        <taxon>malvids</taxon>
        <taxon>Malvales</taxon>
        <taxon>Malvaceae</taxon>
        <taxon>Malvoideae</taxon>
        <taxon>Gossypium</taxon>
    </lineage>
</organism>
<dbReference type="PROSITE" id="PS50878">
    <property type="entry name" value="RT_POL"/>
    <property type="match status" value="1"/>
</dbReference>
<protein>
    <submittedName>
        <fullName evidence="2">Reverse transcriptase</fullName>
    </submittedName>
</protein>
<dbReference type="OrthoDB" id="1749390at2759"/>
<dbReference type="CDD" id="cd01650">
    <property type="entry name" value="RT_nLTR_like"/>
    <property type="match status" value="1"/>
</dbReference>
<name>A0A5B6W446_9ROSI</name>
<dbReference type="InterPro" id="IPR052343">
    <property type="entry name" value="Retrotransposon-Effector_Assoc"/>
</dbReference>
<keyword evidence="2" id="KW-0808">Transferase</keyword>
<dbReference type="SUPFAM" id="SSF56219">
    <property type="entry name" value="DNase I-like"/>
    <property type="match status" value="1"/>
</dbReference>
<feature type="domain" description="Reverse transcriptase" evidence="1">
    <location>
        <begin position="439"/>
        <end position="721"/>
    </location>
</feature>
<accession>A0A5B6W446</accession>
<dbReference type="GO" id="GO:0003964">
    <property type="term" value="F:RNA-directed DNA polymerase activity"/>
    <property type="evidence" value="ECO:0007669"/>
    <property type="project" value="UniProtKB-KW"/>
</dbReference>
<evidence type="ECO:0000259" key="1">
    <source>
        <dbReference type="PROSITE" id="PS50878"/>
    </source>
</evidence>
<keyword evidence="3" id="KW-1185">Reference proteome</keyword>
<dbReference type="SUPFAM" id="SSF56672">
    <property type="entry name" value="DNA/RNA polymerases"/>
    <property type="match status" value="1"/>
</dbReference>
<gene>
    <name evidence="2" type="ORF">EPI10_026124</name>
</gene>
<proteinExistence type="predicted"/>
<dbReference type="Gene3D" id="3.60.10.10">
    <property type="entry name" value="Endonuclease/exonuclease/phosphatase"/>
    <property type="match status" value="1"/>
</dbReference>
<dbReference type="InterPro" id="IPR036691">
    <property type="entry name" value="Endo/exonu/phosph_ase_sf"/>
</dbReference>
<keyword evidence="2" id="KW-0695">RNA-directed DNA polymerase</keyword>
<dbReference type="Pfam" id="PF00078">
    <property type="entry name" value="RVT_1"/>
    <property type="match status" value="1"/>
</dbReference>
<comment type="caution">
    <text evidence="2">The sequence shown here is derived from an EMBL/GenBank/DDBJ whole genome shotgun (WGS) entry which is preliminary data.</text>
</comment>
<sequence length="812" mass="93784">MKLLSWNVRGLGTGSSKASVYAEVTESPSGLLFMETKICRGRIKRIRHRCEYVNGIEVESVGTKEGLCLAWKQGVNVTLCQFSRRHIDVVIDDDEVKGKWRFTGFYGSPYERDRNNSWEELRTLYTGESFPWFVCGDFNEIMYGSEKKGGVPRNERRMEVFREVLVDCGLMDMGFSGRWFTWERGNLPVTNIRERLDRGVANEEWQNMFPDGSIGHLTHSMSDHCLLLLKTKREETGAKVSSFKFETCWAGKIQGDRKGRKALLNNRLSEILAEDRDEQNMAELVDTKVQLNLEIDKDERYWEQRARINWLKFGDRNTVFFHSQVSSRRRRNMIQKLQSNNGQVAENIPDIKNIARNYFQNLFETEGRECCNYLLSGIKRCITEEDNQILMAHYKKEEIQEVAFEMGPTKAPGEDGFSAIFYQQCLHIVQYEVSSFCLQILNGDRDFKQVNSTNIVLIPKVANPTSMKQFRPISLCNVIYKIMAKAIANRLRGVIEKCIDAAQSAFVPGRLITDNILLAYEILHTLKQKRMGRKGFMAVKLDMSKAYDRVEWNFVKEIMTMMGFANRWIGTIMKCITSISYSMVINGYKGKKFWPSRGLRQGDPLSPFLFLMCGEGLSSLLRLAMNEGNLKGVKASRSGPKISHLLFADDCILFSEASRRGANVLKEILRKYRHSSGQCVNFDKSTVFFSRNTPESERNLVINILGVRSSNNPERYLGLPNMVGRRKKESFQLLKDKMKQCIDHWSMRHLSQGERKFLLSQFCKQFPLIRWHVFFCRKHYALRLRASWLNFGGKRELGGRVFTGVNRGNYAN</sequence>